<accession>A0A8H9HCM4</accession>
<name>A0A8H9HCM4_KITAU</name>
<proteinExistence type="inferred from homology"/>
<organism evidence="16 17">
    <name type="scientific">Kitasatospora aureofaciens</name>
    <name type="common">Streptomyces aureofaciens</name>
    <dbReference type="NCBI Taxonomy" id="1894"/>
    <lineage>
        <taxon>Bacteria</taxon>
        <taxon>Bacillati</taxon>
        <taxon>Actinomycetota</taxon>
        <taxon>Actinomycetes</taxon>
        <taxon>Kitasatosporales</taxon>
        <taxon>Streptomycetaceae</taxon>
        <taxon>Kitasatospora</taxon>
    </lineage>
</organism>
<keyword evidence="9" id="KW-0560">Oxidoreductase</keyword>
<evidence type="ECO:0000313" key="16">
    <source>
        <dbReference type="EMBL" id="GGU56731.1"/>
    </source>
</evidence>
<evidence type="ECO:0000256" key="10">
    <source>
        <dbReference type="ARBA" id="ARBA00023033"/>
    </source>
</evidence>
<dbReference type="GO" id="GO:0047091">
    <property type="term" value="F:L-lysine 6-monooxygenase (NADPH) activity"/>
    <property type="evidence" value="ECO:0007669"/>
    <property type="project" value="UniProtKB-EC"/>
</dbReference>
<keyword evidence="8" id="KW-0521">NADP</keyword>
<evidence type="ECO:0000256" key="14">
    <source>
        <dbReference type="ARBA" id="ARBA00032738"/>
    </source>
</evidence>
<evidence type="ECO:0000256" key="5">
    <source>
        <dbReference type="ARBA" id="ARBA00016406"/>
    </source>
</evidence>
<keyword evidence="7" id="KW-0274">FAD</keyword>
<evidence type="ECO:0000256" key="1">
    <source>
        <dbReference type="ARBA" id="ARBA00001974"/>
    </source>
</evidence>
<dbReference type="Pfam" id="PF13434">
    <property type="entry name" value="Lys_Orn_oxgnase"/>
    <property type="match status" value="1"/>
</dbReference>
<dbReference type="InterPro" id="IPR025700">
    <property type="entry name" value="Lys/Orn_oxygenase"/>
</dbReference>
<evidence type="ECO:0000256" key="3">
    <source>
        <dbReference type="ARBA" id="ARBA00007588"/>
    </source>
</evidence>
<evidence type="ECO:0000313" key="17">
    <source>
        <dbReference type="Proteomes" id="UP000610124"/>
    </source>
</evidence>
<evidence type="ECO:0000256" key="9">
    <source>
        <dbReference type="ARBA" id="ARBA00023002"/>
    </source>
</evidence>
<dbReference type="EC" id="1.14.13.59" evidence="4"/>
<dbReference type="Gene3D" id="3.50.50.60">
    <property type="entry name" value="FAD/NAD(P)-binding domain"/>
    <property type="match status" value="1"/>
</dbReference>
<comment type="cofactor">
    <cofactor evidence="1">
        <name>FAD</name>
        <dbReference type="ChEBI" id="CHEBI:57692"/>
    </cofactor>
</comment>
<dbReference type="AlphaFoldDB" id="A0A8H9HCM4"/>
<comment type="pathway">
    <text evidence="2">Siderophore biosynthesis.</text>
</comment>
<dbReference type="EMBL" id="BMUB01000001">
    <property type="protein sequence ID" value="GGU56731.1"/>
    <property type="molecule type" value="Genomic_DNA"/>
</dbReference>
<dbReference type="GeneID" id="97483576"/>
<evidence type="ECO:0000256" key="2">
    <source>
        <dbReference type="ARBA" id="ARBA00004924"/>
    </source>
</evidence>
<reference evidence="16" key="2">
    <citation type="submission" date="2020-09" db="EMBL/GenBank/DDBJ databases">
        <authorList>
            <person name="Sun Q."/>
            <person name="Ohkuma M."/>
        </authorList>
    </citation>
    <scope>NUCLEOTIDE SEQUENCE</scope>
    <source>
        <strain evidence="16">JCM 4434</strain>
    </source>
</reference>
<comment type="similarity">
    <text evidence="3">Belongs to the lysine N(6)-hydroxylase/L-ornithine N(5)-oxygenase family.</text>
</comment>
<dbReference type="RefSeq" id="WP_157846515.1">
    <property type="nucleotide sequence ID" value="NZ_BMUB01000001.1"/>
</dbReference>
<dbReference type="Proteomes" id="UP000610124">
    <property type="component" value="Unassembled WGS sequence"/>
</dbReference>
<dbReference type="PANTHER" id="PTHR42802">
    <property type="entry name" value="MONOOXYGENASE"/>
    <property type="match status" value="1"/>
</dbReference>
<evidence type="ECO:0000256" key="4">
    <source>
        <dbReference type="ARBA" id="ARBA00013076"/>
    </source>
</evidence>
<dbReference type="InterPro" id="IPR036188">
    <property type="entry name" value="FAD/NAD-bd_sf"/>
</dbReference>
<evidence type="ECO:0000256" key="11">
    <source>
        <dbReference type="ARBA" id="ARBA00029939"/>
    </source>
</evidence>
<evidence type="ECO:0000256" key="12">
    <source>
        <dbReference type="ARBA" id="ARBA00031158"/>
    </source>
</evidence>
<dbReference type="SUPFAM" id="SSF51905">
    <property type="entry name" value="FAD/NAD(P)-binding domain"/>
    <property type="match status" value="2"/>
</dbReference>
<evidence type="ECO:0000256" key="13">
    <source>
        <dbReference type="ARBA" id="ARBA00032493"/>
    </source>
</evidence>
<comment type="caution">
    <text evidence="16">The sequence shown here is derived from an EMBL/GenBank/DDBJ whole genome shotgun (WGS) entry which is preliminary data.</text>
</comment>
<evidence type="ECO:0000256" key="6">
    <source>
        <dbReference type="ARBA" id="ARBA00022630"/>
    </source>
</evidence>
<evidence type="ECO:0000256" key="7">
    <source>
        <dbReference type="ARBA" id="ARBA00022827"/>
    </source>
</evidence>
<dbReference type="PANTHER" id="PTHR42802:SF1">
    <property type="entry name" value="L-ORNITHINE N(5)-MONOOXYGENASE"/>
    <property type="match status" value="1"/>
</dbReference>
<sequence length="433" mass="47341">MGERQRSGVVAGTGIVDVAGIGFGPSNLALAAAIAEIAGEAPVSARFFEAQPRFGWHRGMLIEGATMQVSYLKDLVTMRNPTSPYSFLCYLQARGRLADFINTKSPYPLRVEFHDYLEWVAESFADLVSYGARVVSVEPVSAEQGVEFLDVHFVAPDGTRQVQRARNLVIAAGIEPRLPAGLPASPRIWHTAKFLPEVDRIARQDPRSFVVLGSGQSAAEAIEHLHARFPRAQVHSVHARYGFSVADDSPFANQVFNPEAVDRFHTAPDDVRQRLIDYHASTNYSVVDADLLHSLFQQAYLEKVAGNPRLNFHNVSRVSEVTETPDGLRIDVESLSSGTSTVIEAQALVCATGYTRTDPAVFLDGLLPHCPLDDQGRLRLDREHRVVTDESVRCGIYVQGFGEHSHGLSETLLSLSAVRAGEIGDMLVKALSG</sequence>
<keyword evidence="10 16" id="KW-0503">Monooxygenase</keyword>
<gene>
    <name evidence="16" type="ORF">GCM10010502_03870</name>
</gene>
<reference evidence="16" key="1">
    <citation type="journal article" date="2014" name="Int. J. Syst. Evol. Microbiol.">
        <title>Complete genome sequence of Corynebacterium casei LMG S-19264T (=DSM 44701T), isolated from a smear-ripened cheese.</title>
        <authorList>
            <consortium name="US DOE Joint Genome Institute (JGI-PGF)"/>
            <person name="Walter F."/>
            <person name="Albersmeier A."/>
            <person name="Kalinowski J."/>
            <person name="Ruckert C."/>
        </authorList>
    </citation>
    <scope>NUCLEOTIDE SEQUENCE</scope>
    <source>
        <strain evidence="16">JCM 4434</strain>
    </source>
</reference>
<protein>
    <recommendedName>
        <fullName evidence="5">L-lysine N6-monooxygenase MbtG</fullName>
        <ecNumber evidence="4">1.14.13.59</ecNumber>
    </recommendedName>
    <alternativeName>
        <fullName evidence="14">Lysine 6-N-hydroxylase</fullName>
    </alternativeName>
    <alternativeName>
        <fullName evidence="13">Lysine N6-hydroxylase</fullName>
    </alternativeName>
    <alternativeName>
        <fullName evidence="11">Lysine-N-oxygenase</fullName>
    </alternativeName>
    <alternativeName>
        <fullName evidence="12">Mycobactin synthase protein G</fullName>
    </alternativeName>
</protein>
<evidence type="ECO:0000256" key="15">
    <source>
        <dbReference type="ARBA" id="ARBA00048407"/>
    </source>
</evidence>
<comment type="catalytic activity">
    <reaction evidence="15">
        <text>L-lysine + NADPH + O2 = N(6)-hydroxy-L-lysine + NADP(+) + H2O</text>
        <dbReference type="Rhea" id="RHEA:23228"/>
        <dbReference type="ChEBI" id="CHEBI:15377"/>
        <dbReference type="ChEBI" id="CHEBI:15379"/>
        <dbReference type="ChEBI" id="CHEBI:32551"/>
        <dbReference type="ChEBI" id="CHEBI:57783"/>
        <dbReference type="ChEBI" id="CHEBI:57820"/>
        <dbReference type="ChEBI" id="CHEBI:58349"/>
        <dbReference type="EC" id="1.14.13.59"/>
    </reaction>
</comment>
<keyword evidence="6" id="KW-0285">Flavoprotein</keyword>
<evidence type="ECO:0000256" key="8">
    <source>
        <dbReference type="ARBA" id="ARBA00022857"/>
    </source>
</evidence>